<dbReference type="FunFam" id="3.40.50.300:FF:000012">
    <property type="entry name" value="Transitional endoplasmic reticulum ATPase"/>
    <property type="match status" value="1"/>
</dbReference>
<dbReference type="AlphaFoldDB" id="A0A0X8HQ62"/>
<dbReference type="Gene3D" id="3.40.50.300">
    <property type="entry name" value="P-loop containing nucleotide triphosphate hydrolases"/>
    <property type="match status" value="2"/>
</dbReference>
<sequence>MVAKPGSSSSGASSKKKVSDSGESRKSSSKSSVPTVFITRPITENAENSYSNIIIHPSVIAELGLVPGGICIVSKEGQRGVAAIVKSSDTLQRPDVIQLAAPLRSVGGILLGDRVYLKKVISQPTYATTVTVGTVGGEEIGARDGKIVQKLLNSAGVIMPGMVFDSVLLDNGTLADIIITDLDDDNTISETFAQLDINRKKNPTVDSIYLSNVGIFRKDKTQLFYTSDTEAHRKYRLPMKLGYSSVGGLASEIQKLKETIEAPLYDYEFYQECGVQPPRGILLHGPPGTGKTMLLRCVANESNAHTLIINGPSITSKYLGETEEKLRAIFDEAREFQPSIVLIDELDSIAPNRDNDDSGEAESRVVATLLTLMDGVENAGSVAVVATTNRPNKIDPALRRPGRFNTEVEIGVPDVDSRLQILKILVAQMNANRRGFSDEEVAEIAAKTHGYVGTDLSGLCTLSVAKAKHRAVVEGISLSDLTITMADLEAAMLEIKPSAMREIFLEMPKVYWSDIAGQEQLKLEMEEVIQLPLKGAEKLRRLRVMPPKGVLLYGPPGCSKTLTAKALATESGFNFFAIKGPEVLNKYVGETERTVRELFRKAKAAAPSIIFIDEIDELAKSRDEESSSSAASNTLITLLNEIDGVEELKGVVVVAATNKPEIIDPALIRSGRLDKHLYVAPPNFEARLQILKNCSKTFELDPNEVDLNKLAEMTEDCSGAAVSQLCRDAAICATTEDLVEGNVKWHHFKQALTRLSRDAGPEVIKPYEAFAKKRGLS</sequence>
<dbReference type="GO" id="GO:0005737">
    <property type="term" value="C:cytoplasm"/>
    <property type="evidence" value="ECO:0007669"/>
    <property type="project" value="TreeGrafter"/>
</dbReference>
<proteinExistence type="predicted"/>
<dbReference type="InterPro" id="IPR003959">
    <property type="entry name" value="ATPase_AAA_core"/>
</dbReference>
<gene>
    <name evidence="7" type="ORF">AW171_hschr31794</name>
</gene>
<name>A0A0X8HQ62_9SACH</name>
<evidence type="ECO:0000256" key="1">
    <source>
        <dbReference type="ARBA" id="ARBA00022737"/>
    </source>
</evidence>
<accession>A0A0X8HQ62</accession>
<dbReference type="InterPro" id="IPR003593">
    <property type="entry name" value="AAA+_ATPase"/>
</dbReference>
<dbReference type="FunFam" id="3.40.50.300:FF:000018">
    <property type="entry name" value="Cell division control 48"/>
    <property type="match status" value="1"/>
</dbReference>
<keyword evidence="8" id="KW-1185">Reference proteome</keyword>
<evidence type="ECO:0000313" key="7">
    <source>
        <dbReference type="EMBL" id="AMD19931.1"/>
    </source>
</evidence>
<keyword evidence="3" id="KW-0067">ATP-binding</keyword>
<dbReference type="InterPro" id="IPR050168">
    <property type="entry name" value="AAA_ATPase_domain"/>
</dbReference>
<feature type="region of interest" description="Disordered" evidence="4">
    <location>
        <begin position="1"/>
        <end position="30"/>
    </location>
</feature>
<dbReference type="Gene3D" id="1.10.8.60">
    <property type="match status" value="2"/>
</dbReference>
<dbReference type="InterPro" id="IPR027417">
    <property type="entry name" value="P-loop_NTPase"/>
</dbReference>
<evidence type="ECO:0000256" key="3">
    <source>
        <dbReference type="ARBA" id="ARBA00022840"/>
    </source>
</evidence>
<dbReference type="Pfam" id="PF00004">
    <property type="entry name" value="AAA"/>
    <property type="match status" value="2"/>
</dbReference>
<dbReference type="GeneID" id="28723158"/>
<feature type="compositionally biased region" description="Basic and acidic residues" evidence="4">
    <location>
        <begin position="17"/>
        <end position="26"/>
    </location>
</feature>
<dbReference type="Pfam" id="PF17862">
    <property type="entry name" value="AAA_lid_3"/>
    <property type="match status" value="1"/>
</dbReference>
<feature type="domain" description="AAA+ ATPase" evidence="5">
    <location>
        <begin position="277"/>
        <end position="414"/>
    </location>
</feature>
<evidence type="ECO:0000313" key="8">
    <source>
        <dbReference type="Proteomes" id="UP000243052"/>
    </source>
</evidence>
<dbReference type="PROSITE" id="PS00674">
    <property type="entry name" value="AAA"/>
    <property type="match status" value="2"/>
</dbReference>
<dbReference type="PANTHER" id="PTHR23077:SF27">
    <property type="entry name" value="ATPASE FAMILY GENE 2 PROTEIN HOMOLOG A"/>
    <property type="match status" value="1"/>
</dbReference>
<dbReference type="OrthoDB" id="27435at2759"/>
<feature type="compositionally biased region" description="Low complexity" evidence="4">
    <location>
        <begin position="1"/>
        <end position="13"/>
    </location>
</feature>
<dbReference type="Proteomes" id="UP000243052">
    <property type="component" value="Chromosome iii"/>
</dbReference>
<dbReference type="STRING" id="45286.A0A0X8HQ62"/>
<dbReference type="InterPro" id="IPR003338">
    <property type="entry name" value="CDC4_N-term_subdom"/>
</dbReference>
<dbReference type="GO" id="GO:0005524">
    <property type="term" value="F:ATP binding"/>
    <property type="evidence" value="ECO:0007669"/>
    <property type="project" value="UniProtKB-KW"/>
</dbReference>
<dbReference type="SMART" id="SM00382">
    <property type="entry name" value="AAA"/>
    <property type="match status" value="2"/>
</dbReference>
<dbReference type="SUPFAM" id="SSF52540">
    <property type="entry name" value="P-loop containing nucleoside triphosphate hydrolases"/>
    <property type="match status" value="2"/>
</dbReference>
<evidence type="ECO:0000256" key="4">
    <source>
        <dbReference type="SAM" id="MobiDB-lite"/>
    </source>
</evidence>
<protein>
    <submittedName>
        <fullName evidence="7">HCL220Cp</fullName>
    </submittedName>
</protein>
<dbReference type="GO" id="GO:0016887">
    <property type="term" value="F:ATP hydrolysis activity"/>
    <property type="evidence" value="ECO:0007669"/>
    <property type="project" value="InterPro"/>
</dbReference>
<evidence type="ECO:0000259" key="6">
    <source>
        <dbReference type="SMART" id="SM01073"/>
    </source>
</evidence>
<dbReference type="EMBL" id="CP014243">
    <property type="protein sequence ID" value="AMD19931.1"/>
    <property type="molecule type" value="Genomic_DNA"/>
</dbReference>
<dbReference type="InterPro" id="IPR003960">
    <property type="entry name" value="ATPase_AAA_CS"/>
</dbReference>
<dbReference type="PANTHER" id="PTHR23077">
    <property type="entry name" value="AAA-FAMILY ATPASE"/>
    <property type="match status" value="1"/>
</dbReference>
<reference evidence="7 8" key="1">
    <citation type="submission" date="2016-01" db="EMBL/GenBank/DDBJ databases">
        <title>Genome sequence of the yeast Holleya sinecauda.</title>
        <authorList>
            <person name="Dietrich F.S."/>
        </authorList>
    </citation>
    <scope>NUCLEOTIDE SEQUENCE [LARGE SCALE GENOMIC DNA]</scope>
    <source>
        <strain evidence="7 8">ATCC 58844</strain>
    </source>
</reference>
<evidence type="ECO:0000256" key="2">
    <source>
        <dbReference type="ARBA" id="ARBA00022741"/>
    </source>
</evidence>
<dbReference type="RefSeq" id="XP_017986927.1">
    <property type="nucleotide sequence ID" value="XM_018131185.1"/>
</dbReference>
<keyword evidence="2" id="KW-0547">Nucleotide-binding</keyword>
<dbReference type="SMART" id="SM01073">
    <property type="entry name" value="CDC48_N"/>
    <property type="match status" value="1"/>
</dbReference>
<evidence type="ECO:0000259" key="5">
    <source>
        <dbReference type="SMART" id="SM00382"/>
    </source>
</evidence>
<keyword evidence="1" id="KW-0677">Repeat</keyword>
<dbReference type="CDD" id="cd19503">
    <property type="entry name" value="RecA-like_CDC48_NLV2_r1-like"/>
    <property type="match status" value="1"/>
</dbReference>
<feature type="domain" description="AAA+ ATPase" evidence="5">
    <location>
        <begin position="546"/>
        <end position="683"/>
    </location>
</feature>
<feature type="domain" description="CDC48 N-terminal subdomain" evidence="6">
    <location>
        <begin position="39"/>
        <end position="122"/>
    </location>
</feature>
<dbReference type="InterPro" id="IPR041569">
    <property type="entry name" value="AAA_lid_3"/>
</dbReference>
<organism evidence="7 8">
    <name type="scientific">Eremothecium sinecaudum</name>
    <dbReference type="NCBI Taxonomy" id="45286"/>
    <lineage>
        <taxon>Eukaryota</taxon>
        <taxon>Fungi</taxon>
        <taxon>Dikarya</taxon>
        <taxon>Ascomycota</taxon>
        <taxon>Saccharomycotina</taxon>
        <taxon>Saccharomycetes</taxon>
        <taxon>Saccharomycetales</taxon>
        <taxon>Saccharomycetaceae</taxon>
        <taxon>Eremothecium</taxon>
    </lineage>
</organism>